<dbReference type="Proteomes" id="UP000242715">
    <property type="component" value="Unassembled WGS sequence"/>
</dbReference>
<organism evidence="2 3">
    <name type="scientific">Trifolium subterraneum</name>
    <name type="common">Subterranean clover</name>
    <dbReference type="NCBI Taxonomy" id="3900"/>
    <lineage>
        <taxon>Eukaryota</taxon>
        <taxon>Viridiplantae</taxon>
        <taxon>Streptophyta</taxon>
        <taxon>Embryophyta</taxon>
        <taxon>Tracheophyta</taxon>
        <taxon>Spermatophyta</taxon>
        <taxon>Magnoliopsida</taxon>
        <taxon>eudicotyledons</taxon>
        <taxon>Gunneridae</taxon>
        <taxon>Pentapetalae</taxon>
        <taxon>rosids</taxon>
        <taxon>fabids</taxon>
        <taxon>Fabales</taxon>
        <taxon>Fabaceae</taxon>
        <taxon>Papilionoideae</taxon>
        <taxon>50 kb inversion clade</taxon>
        <taxon>NPAAA clade</taxon>
        <taxon>Hologalegina</taxon>
        <taxon>IRL clade</taxon>
        <taxon>Trifolieae</taxon>
        <taxon>Trifolium</taxon>
    </lineage>
</organism>
<sequence length="54" mass="6355">MPSKKNTTPHAMEVRLENLELTMEARLQTLEHKKSHQRRMRSFPMPASIKAPLR</sequence>
<evidence type="ECO:0000313" key="3">
    <source>
        <dbReference type="Proteomes" id="UP000242715"/>
    </source>
</evidence>
<gene>
    <name evidence="2" type="ORF">TSUD_136140</name>
</gene>
<evidence type="ECO:0000313" key="2">
    <source>
        <dbReference type="EMBL" id="GAU50318.1"/>
    </source>
</evidence>
<dbReference type="EMBL" id="DF974738">
    <property type="protein sequence ID" value="GAU50318.1"/>
    <property type="molecule type" value="Genomic_DNA"/>
</dbReference>
<accession>A0A2Z6P1M0</accession>
<evidence type="ECO:0000256" key="1">
    <source>
        <dbReference type="SAM" id="MobiDB-lite"/>
    </source>
</evidence>
<keyword evidence="3" id="KW-1185">Reference proteome</keyword>
<dbReference type="AlphaFoldDB" id="A0A2Z6P1M0"/>
<name>A0A2Z6P1M0_TRISU</name>
<proteinExistence type="predicted"/>
<reference evidence="3" key="1">
    <citation type="journal article" date="2017" name="Front. Plant Sci.">
        <title>Climate Clever Clovers: New Paradigm to Reduce the Environmental Footprint of Ruminants by Breeding Low Methanogenic Forages Utilizing Haplotype Variation.</title>
        <authorList>
            <person name="Kaur P."/>
            <person name="Appels R."/>
            <person name="Bayer P.E."/>
            <person name="Keeble-Gagnere G."/>
            <person name="Wang J."/>
            <person name="Hirakawa H."/>
            <person name="Shirasawa K."/>
            <person name="Vercoe P."/>
            <person name="Stefanova K."/>
            <person name="Durmic Z."/>
            <person name="Nichols P."/>
            <person name="Revell C."/>
            <person name="Isobe S.N."/>
            <person name="Edwards D."/>
            <person name="Erskine W."/>
        </authorList>
    </citation>
    <scope>NUCLEOTIDE SEQUENCE [LARGE SCALE GENOMIC DNA]</scope>
    <source>
        <strain evidence="3">cv. Daliak</strain>
    </source>
</reference>
<protein>
    <submittedName>
        <fullName evidence="2">Uncharacterized protein</fullName>
    </submittedName>
</protein>
<feature type="region of interest" description="Disordered" evidence="1">
    <location>
        <begin position="31"/>
        <end position="54"/>
    </location>
</feature>